<comment type="caution">
    <text evidence="1">The sequence shown here is derived from an EMBL/GenBank/DDBJ whole genome shotgun (WGS) entry which is preliminary data.</text>
</comment>
<protein>
    <submittedName>
        <fullName evidence="1">Uncharacterized protein</fullName>
    </submittedName>
</protein>
<dbReference type="EMBL" id="JAUEPU010000123">
    <property type="protein sequence ID" value="KAK0476905.1"/>
    <property type="molecule type" value="Genomic_DNA"/>
</dbReference>
<evidence type="ECO:0000313" key="1">
    <source>
        <dbReference type="EMBL" id="KAK0476905.1"/>
    </source>
</evidence>
<reference evidence="1" key="1">
    <citation type="submission" date="2023-06" db="EMBL/GenBank/DDBJ databases">
        <authorList>
            <consortium name="Lawrence Berkeley National Laboratory"/>
            <person name="Ahrendt S."/>
            <person name="Sahu N."/>
            <person name="Indic B."/>
            <person name="Wong-Bajracharya J."/>
            <person name="Merenyi Z."/>
            <person name="Ke H.-M."/>
            <person name="Monk M."/>
            <person name="Kocsube S."/>
            <person name="Drula E."/>
            <person name="Lipzen A."/>
            <person name="Balint B."/>
            <person name="Henrissat B."/>
            <person name="Andreopoulos B."/>
            <person name="Martin F.M."/>
            <person name="Harder C.B."/>
            <person name="Rigling D."/>
            <person name="Ford K.L."/>
            <person name="Foster G.D."/>
            <person name="Pangilinan J."/>
            <person name="Papanicolaou A."/>
            <person name="Barry K."/>
            <person name="LaButti K."/>
            <person name="Viragh M."/>
            <person name="Koriabine M."/>
            <person name="Yan M."/>
            <person name="Riley R."/>
            <person name="Champramary S."/>
            <person name="Plett K.L."/>
            <person name="Tsai I.J."/>
            <person name="Slot J."/>
            <person name="Sipos G."/>
            <person name="Plett J."/>
            <person name="Nagy L.G."/>
            <person name="Grigoriev I.V."/>
        </authorList>
    </citation>
    <scope>NUCLEOTIDE SEQUENCE</scope>
    <source>
        <strain evidence="1">HWK02</strain>
    </source>
</reference>
<dbReference type="Proteomes" id="UP001175228">
    <property type="component" value="Unassembled WGS sequence"/>
</dbReference>
<accession>A0AA39P3I3</accession>
<gene>
    <name evidence="1" type="ORF">EDD18DRAFT_1115202</name>
</gene>
<evidence type="ECO:0000313" key="2">
    <source>
        <dbReference type="Proteomes" id="UP001175228"/>
    </source>
</evidence>
<sequence>MSSIVDTVAIATRANNALKIAESLPSMNISADAQLAHCKTVVSTGLELVRLPGAVIGNQTLEDVIFHIKQCFEKLQAAFLTIQPFADYLTLKTFTGQIHNDRKCRVQLSLSAAKGKAKSAQPGKQTRRLTKG</sequence>
<dbReference type="AlphaFoldDB" id="A0AA39P3I3"/>
<organism evidence="1 2">
    <name type="scientific">Armillaria luteobubalina</name>
    <dbReference type="NCBI Taxonomy" id="153913"/>
    <lineage>
        <taxon>Eukaryota</taxon>
        <taxon>Fungi</taxon>
        <taxon>Dikarya</taxon>
        <taxon>Basidiomycota</taxon>
        <taxon>Agaricomycotina</taxon>
        <taxon>Agaricomycetes</taxon>
        <taxon>Agaricomycetidae</taxon>
        <taxon>Agaricales</taxon>
        <taxon>Marasmiineae</taxon>
        <taxon>Physalacriaceae</taxon>
        <taxon>Armillaria</taxon>
    </lineage>
</organism>
<keyword evidence="2" id="KW-1185">Reference proteome</keyword>
<name>A0AA39P3I3_9AGAR</name>
<proteinExistence type="predicted"/>